<accession>A0A150INL8</accession>
<dbReference type="Gene3D" id="3.40.50.150">
    <property type="entry name" value="Vaccinia Virus protein VP39"/>
    <property type="match status" value="1"/>
</dbReference>
<dbReference type="PANTHER" id="PTHR43861">
    <property type="entry name" value="TRANS-ACONITATE 2-METHYLTRANSFERASE-RELATED"/>
    <property type="match status" value="1"/>
</dbReference>
<dbReference type="InterPro" id="IPR056743">
    <property type="entry name" value="TRM5-TYW2-like_MTfase"/>
</dbReference>
<sequence>MNWSEEWNSSIKHSSYLKILNDKGISNDDFWKQLNYYDEFMVYSRYPGKIMDRISLFLSSNDTVIDIGAGTGAFTIPISKIVNKIIALDPSPHQLNILKDKAKVAKCENISYSENEWKNVSIDQFGKIDYSLAAYSFFEDDICSFLEKSISVASKGIFLVFRAGRGDPLREYAYDTKNSVDFLHLYNILSEMGYLFNVEIFTSDYTLPLNFVYGSYPYTNKTEEEIFNYLSNNDRLVKQKDSYEVLCQRKDALLYLIK</sequence>
<dbReference type="CDD" id="cd02440">
    <property type="entry name" value="AdoMet_MTases"/>
    <property type="match status" value="1"/>
</dbReference>
<evidence type="ECO:0000313" key="5">
    <source>
        <dbReference type="Proteomes" id="UP000075398"/>
    </source>
</evidence>
<evidence type="ECO:0000256" key="1">
    <source>
        <dbReference type="ARBA" id="ARBA00022679"/>
    </source>
</evidence>
<dbReference type="SUPFAM" id="SSF53335">
    <property type="entry name" value="S-adenosyl-L-methionine-dependent methyltransferases"/>
    <property type="match status" value="1"/>
</dbReference>
<reference evidence="4 5" key="1">
    <citation type="journal article" date="2016" name="ISME J.">
        <title>Chasing the elusive Euryarchaeota class WSA2: genomes reveal a uniquely fastidious methyl-reducing methanogen.</title>
        <authorList>
            <person name="Nobu M.K."/>
            <person name="Narihiro T."/>
            <person name="Kuroda K."/>
            <person name="Mei R."/>
            <person name="Liu W.T."/>
        </authorList>
    </citation>
    <scope>NUCLEOTIDE SEQUENCE [LARGE SCALE GENOMIC DNA]</scope>
    <source>
        <strain evidence="4">U1lsi0528_Bin055</strain>
    </source>
</reference>
<evidence type="ECO:0000256" key="2">
    <source>
        <dbReference type="ARBA" id="ARBA00022691"/>
    </source>
</evidence>
<dbReference type="AlphaFoldDB" id="A0A150INL8"/>
<feature type="domain" description="TRM5/TYW2-like methyltransferase" evidence="3">
    <location>
        <begin position="43"/>
        <end position="121"/>
    </location>
</feature>
<dbReference type="EMBL" id="LNGC01000188">
    <property type="protein sequence ID" value="KYC46573.1"/>
    <property type="molecule type" value="Genomic_DNA"/>
</dbReference>
<dbReference type="Pfam" id="PF02475">
    <property type="entry name" value="TRM5-TYW2_MTfase"/>
    <property type="match status" value="1"/>
</dbReference>
<dbReference type="Proteomes" id="UP000075398">
    <property type="component" value="Unassembled WGS sequence"/>
</dbReference>
<dbReference type="GO" id="GO:0032259">
    <property type="term" value="P:methylation"/>
    <property type="evidence" value="ECO:0007669"/>
    <property type="project" value="UniProtKB-KW"/>
</dbReference>
<dbReference type="InterPro" id="IPR029063">
    <property type="entry name" value="SAM-dependent_MTases_sf"/>
</dbReference>
<dbReference type="STRING" id="1705564.APG08_00095"/>
<evidence type="ECO:0000313" key="4">
    <source>
        <dbReference type="EMBL" id="KYC46573.1"/>
    </source>
</evidence>
<organism evidence="4 5">
    <name type="scientific">Candidatus Methanofastidiosum methylothiophilum</name>
    <dbReference type="NCBI Taxonomy" id="1705564"/>
    <lineage>
        <taxon>Archaea</taxon>
        <taxon>Methanobacteriati</taxon>
        <taxon>Methanobacteriota</taxon>
        <taxon>Stenosarchaea group</taxon>
        <taxon>Candidatus Methanofastidiosia</taxon>
        <taxon>Candidatus Methanofastidiosales</taxon>
        <taxon>Candidatus Methanofastidiosaceae</taxon>
        <taxon>Candidatus Methanofastidiosum</taxon>
    </lineage>
</organism>
<name>A0A150INL8_9EURY</name>
<keyword evidence="4" id="KW-0489">Methyltransferase</keyword>
<keyword evidence="1 4" id="KW-0808">Transferase</keyword>
<comment type="caution">
    <text evidence="4">The sequence shown here is derived from an EMBL/GenBank/DDBJ whole genome shotgun (WGS) entry which is preliminary data.</text>
</comment>
<keyword evidence="2" id="KW-0949">S-adenosyl-L-methionine</keyword>
<proteinExistence type="predicted"/>
<protein>
    <submittedName>
        <fullName evidence="4">Methyltransferase domain protein</fullName>
    </submittedName>
</protein>
<evidence type="ECO:0000259" key="3">
    <source>
        <dbReference type="Pfam" id="PF02475"/>
    </source>
</evidence>
<dbReference type="GO" id="GO:0008168">
    <property type="term" value="F:methyltransferase activity"/>
    <property type="evidence" value="ECO:0007669"/>
    <property type="project" value="UniProtKB-KW"/>
</dbReference>
<gene>
    <name evidence="4" type="ORF">AMQ22_02104</name>
</gene>